<evidence type="ECO:0000313" key="2">
    <source>
        <dbReference type="Proteomes" id="UP000572907"/>
    </source>
</evidence>
<gene>
    <name evidence="1" type="ORF">FHS41_007387</name>
</gene>
<name>A0A7W4ZYC9_9ACTN</name>
<protein>
    <submittedName>
        <fullName evidence="1">Uncharacterized protein</fullName>
    </submittedName>
</protein>
<dbReference type="AlphaFoldDB" id="A0A7W4ZYC9"/>
<organism evidence="1 2">
    <name type="scientific">Streptomyces violarus</name>
    <dbReference type="NCBI Taxonomy" id="67380"/>
    <lineage>
        <taxon>Bacteria</taxon>
        <taxon>Bacillati</taxon>
        <taxon>Actinomycetota</taxon>
        <taxon>Actinomycetes</taxon>
        <taxon>Kitasatosporales</taxon>
        <taxon>Streptomycetaceae</taxon>
        <taxon>Streptomyces</taxon>
    </lineage>
</organism>
<dbReference type="EMBL" id="JACHXE010000010">
    <property type="protein sequence ID" value="MBB3080833.1"/>
    <property type="molecule type" value="Genomic_DNA"/>
</dbReference>
<keyword evidence="2" id="KW-1185">Reference proteome</keyword>
<sequence>MGDALTTLLDPEVKALPVMVHPSWVCDAKATPQPGMRVVTPAKCDLLKQAVVQYALALASALGRWGDEQAVAAQLAHRELTGDRFFDTYSVRVTEGLSHS</sequence>
<reference evidence="1 2" key="1">
    <citation type="submission" date="2020-08" db="EMBL/GenBank/DDBJ databases">
        <title>Genomic Encyclopedia of Type Strains, Phase III (KMG-III): the genomes of soil and plant-associated and newly described type strains.</title>
        <authorList>
            <person name="Whitman W."/>
        </authorList>
    </citation>
    <scope>NUCLEOTIDE SEQUENCE [LARGE SCALE GENOMIC DNA]</scope>
    <source>
        <strain evidence="1 2">CECT 3237</strain>
    </source>
</reference>
<accession>A0A7W4ZYC9</accession>
<dbReference type="Proteomes" id="UP000572907">
    <property type="component" value="Unassembled WGS sequence"/>
</dbReference>
<dbReference type="RefSeq" id="WP_184598970.1">
    <property type="nucleotide sequence ID" value="NZ_BMUP01000014.1"/>
</dbReference>
<proteinExistence type="predicted"/>
<comment type="caution">
    <text evidence="1">The sequence shown here is derived from an EMBL/GenBank/DDBJ whole genome shotgun (WGS) entry which is preliminary data.</text>
</comment>
<evidence type="ECO:0000313" key="1">
    <source>
        <dbReference type="EMBL" id="MBB3080833.1"/>
    </source>
</evidence>